<comment type="caution">
    <text evidence="1">The sequence shown here is derived from an EMBL/GenBank/DDBJ whole genome shotgun (WGS) entry which is preliminary data.</text>
</comment>
<organism evidence="1 2">
    <name type="scientific">Dichanthelium oligosanthes</name>
    <dbReference type="NCBI Taxonomy" id="888268"/>
    <lineage>
        <taxon>Eukaryota</taxon>
        <taxon>Viridiplantae</taxon>
        <taxon>Streptophyta</taxon>
        <taxon>Embryophyta</taxon>
        <taxon>Tracheophyta</taxon>
        <taxon>Spermatophyta</taxon>
        <taxon>Magnoliopsida</taxon>
        <taxon>Liliopsida</taxon>
        <taxon>Poales</taxon>
        <taxon>Poaceae</taxon>
        <taxon>PACMAD clade</taxon>
        <taxon>Panicoideae</taxon>
        <taxon>Panicodae</taxon>
        <taxon>Paniceae</taxon>
        <taxon>Dichantheliinae</taxon>
        <taxon>Dichanthelium</taxon>
    </lineage>
</organism>
<dbReference type="AlphaFoldDB" id="A0A1E5WDC6"/>
<evidence type="ECO:0000313" key="2">
    <source>
        <dbReference type="Proteomes" id="UP000095767"/>
    </source>
</evidence>
<reference evidence="1 2" key="1">
    <citation type="submission" date="2016-09" db="EMBL/GenBank/DDBJ databases">
        <title>The draft genome of Dichanthelium oligosanthes: A C3 panicoid grass species.</title>
        <authorList>
            <person name="Studer A.J."/>
            <person name="Schnable J.C."/>
            <person name="Brutnell T.P."/>
        </authorList>
    </citation>
    <scope>NUCLEOTIDE SEQUENCE [LARGE SCALE GENOMIC DNA]</scope>
    <source>
        <strain evidence="2">cv. Kellogg 1175</strain>
        <tissue evidence="1">Leaf</tissue>
    </source>
</reference>
<sequence length="311" mass="34282">MMRPVMSSSSLCATAPGGGVDDDALGFNRRSVVRARSTRSWRRAQVLGESDAIFSALRLRQLVERDQRRDAIGYLSRFVPPLDTRRPPLSVEAEVLHRFLGMQGVLACIVAGGKESDIYSQYLSHHRTVPHGAIRIRSIVLSILYARQQVRASIDWERVRYKAAEIVHDLAYRTPEFKDLIYMPGSQVKPHNVLPVGFGFRRRCHPKKPSARPRASALAKVYLGQRRSLPAISGPSQESCDELPVSNKAMDWVADIVDECLKAGMRPEFHQTAFCSLTSGCGNSGIGSMANAACTDAIAALVSQTMFGSLL</sequence>
<keyword evidence="2" id="KW-1185">Reference proteome</keyword>
<gene>
    <name evidence="1" type="ORF">BAE44_0003596</name>
</gene>
<protein>
    <submittedName>
        <fullName evidence="1">Uncharacterized protein</fullName>
    </submittedName>
</protein>
<dbReference type="PANTHER" id="PTHR36478">
    <property type="entry name" value="OS04G0614237 PROTEIN-RELATED"/>
    <property type="match status" value="1"/>
</dbReference>
<proteinExistence type="predicted"/>
<dbReference type="Proteomes" id="UP000095767">
    <property type="component" value="Unassembled WGS sequence"/>
</dbReference>
<accession>A0A1E5WDC6</accession>
<dbReference type="OrthoDB" id="592059at2759"/>
<dbReference type="EMBL" id="LWDX02012288">
    <property type="protein sequence ID" value="OEL35385.1"/>
    <property type="molecule type" value="Genomic_DNA"/>
</dbReference>
<evidence type="ECO:0000313" key="1">
    <source>
        <dbReference type="EMBL" id="OEL35385.1"/>
    </source>
</evidence>
<dbReference type="PANTHER" id="PTHR36478:SF10">
    <property type="entry name" value="ELYS-LIKE DOMAIN-CONTAINING PROTEIN"/>
    <property type="match status" value="1"/>
</dbReference>
<name>A0A1E5WDC6_9POAL</name>